<evidence type="ECO:0000313" key="2">
    <source>
        <dbReference type="Proteomes" id="UP001187192"/>
    </source>
</evidence>
<gene>
    <name evidence="1" type="ORF">TIFTF001_031894</name>
</gene>
<protein>
    <submittedName>
        <fullName evidence="1">Uncharacterized protein</fullName>
    </submittedName>
</protein>
<sequence length="153" mass="17157">MSSHHLNGRARGICPVEVKYAYTRNMFTHRDHSKYNPLGSLEHPNLWKRPINKGVPHSLSKHPTGISLTLRYFSFAGDWIEHDGDGLLHGGGFVHNGCDIVKKMVGLEIEEDVWSICEEILEKGVVGGPSTFEICISDRLNLQLRSVETLNPP</sequence>
<organism evidence="1 2">
    <name type="scientific">Ficus carica</name>
    <name type="common">Common fig</name>
    <dbReference type="NCBI Taxonomy" id="3494"/>
    <lineage>
        <taxon>Eukaryota</taxon>
        <taxon>Viridiplantae</taxon>
        <taxon>Streptophyta</taxon>
        <taxon>Embryophyta</taxon>
        <taxon>Tracheophyta</taxon>
        <taxon>Spermatophyta</taxon>
        <taxon>Magnoliopsida</taxon>
        <taxon>eudicotyledons</taxon>
        <taxon>Gunneridae</taxon>
        <taxon>Pentapetalae</taxon>
        <taxon>rosids</taxon>
        <taxon>fabids</taxon>
        <taxon>Rosales</taxon>
        <taxon>Moraceae</taxon>
        <taxon>Ficeae</taxon>
        <taxon>Ficus</taxon>
    </lineage>
</organism>
<dbReference type="EMBL" id="BTGU01000136">
    <property type="protein sequence ID" value="GMN62824.1"/>
    <property type="molecule type" value="Genomic_DNA"/>
</dbReference>
<reference evidence="1" key="1">
    <citation type="submission" date="2023-07" db="EMBL/GenBank/DDBJ databases">
        <title>draft genome sequence of fig (Ficus carica).</title>
        <authorList>
            <person name="Takahashi T."/>
            <person name="Nishimura K."/>
        </authorList>
    </citation>
    <scope>NUCLEOTIDE SEQUENCE</scope>
</reference>
<dbReference type="Proteomes" id="UP001187192">
    <property type="component" value="Unassembled WGS sequence"/>
</dbReference>
<name>A0AA88J4Y7_FICCA</name>
<comment type="caution">
    <text evidence="1">The sequence shown here is derived from an EMBL/GenBank/DDBJ whole genome shotgun (WGS) entry which is preliminary data.</text>
</comment>
<proteinExistence type="predicted"/>
<evidence type="ECO:0000313" key="1">
    <source>
        <dbReference type="EMBL" id="GMN62824.1"/>
    </source>
</evidence>
<dbReference type="AlphaFoldDB" id="A0AA88J4Y7"/>
<accession>A0AA88J4Y7</accession>
<keyword evidence="2" id="KW-1185">Reference proteome</keyword>